<proteinExistence type="predicted"/>
<evidence type="ECO:0000313" key="2">
    <source>
        <dbReference type="Proteomes" id="UP001500893"/>
    </source>
</evidence>
<organism evidence="1 2">
    <name type="scientific">Streptomyces rameus</name>
    <dbReference type="NCBI Taxonomy" id="68261"/>
    <lineage>
        <taxon>Bacteria</taxon>
        <taxon>Bacillati</taxon>
        <taxon>Actinomycetota</taxon>
        <taxon>Actinomycetes</taxon>
        <taxon>Kitasatosporales</taxon>
        <taxon>Streptomycetaceae</taxon>
        <taxon>Streptomyces</taxon>
    </lineage>
</organism>
<name>A0ABP6MVC9_9ACTN</name>
<evidence type="ECO:0000313" key="1">
    <source>
        <dbReference type="EMBL" id="GAA3127364.1"/>
    </source>
</evidence>
<keyword evidence="2" id="KW-1185">Reference proteome</keyword>
<dbReference type="EMBL" id="BAAAVM010000013">
    <property type="protein sequence ID" value="GAA3127364.1"/>
    <property type="molecule type" value="Genomic_DNA"/>
</dbReference>
<reference evidence="2" key="1">
    <citation type="journal article" date="2019" name="Int. J. Syst. Evol. Microbiol.">
        <title>The Global Catalogue of Microorganisms (GCM) 10K type strain sequencing project: providing services to taxonomists for standard genome sequencing and annotation.</title>
        <authorList>
            <consortium name="The Broad Institute Genomics Platform"/>
            <consortium name="The Broad Institute Genome Sequencing Center for Infectious Disease"/>
            <person name="Wu L."/>
            <person name="Ma J."/>
        </authorList>
    </citation>
    <scope>NUCLEOTIDE SEQUENCE [LARGE SCALE GENOMIC DNA]</scope>
    <source>
        <strain evidence="2">JCM 11574</strain>
    </source>
</reference>
<accession>A0ABP6MVC9</accession>
<comment type="caution">
    <text evidence="1">The sequence shown here is derived from an EMBL/GenBank/DDBJ whole genome shotgun (WGS) entry which is preliminary data.</text>
</comment>
<protein>
    <submittedName>
        <fullName evidence="1">Uncharacterized protein</fullName>
    </submittedName>
</protein>
<gene>
    <name evidence="1" type="ORF">GCM10010521_12270</name>
</gene>
<sequence length="48" mass="4627">MVAVAAGAIAGPSARWGTEPSAAGVIAAVLLSPVSCARLVQATFGYAP</sequence>
<dbReference type="Proteomes" id="UP001500893">
    <property type="component" value="Unassembled WGS sequence"/>
</dbReference>